<dbReference type="Pfam" id="PF00665">
    <property type="entry name" value="rve"/>
    <property type="match status" value="1"/>
</dbReference>
<keyword evidence="3" id="KW-1185">Reference proteome</keyword>
<gene>
    <name evidence="2" type="ORF">TCM_040733</name>
</gene>
<dbReference type="AlphaFoldDB" id="A0A061GTA9"/>
<dbReference type="InterPro" id="IPR036397">
    <property type="entry name" value="RNaseH_sf"/>
</dbReference>
<dbReference type="Proteomes" id="UP000026915">
    <property type="component" value="Chromosome 9"/>
</dbReference>
<name>A0A061GTA9_THECC</name>
<accession>A0A061GTA9</accession>
<dbReference type="PANTHER" id="PTHR42648:SF26">
    <property type="entry name" value="INTEGRASE CATALYTIC DOMAIN-CONTAINING PROTEIN"/>
    <property type="match status" value="1"/>
</dbReference>
<dbReference type="CDD" id="cd06222">
    <property type="entry name" value="RNase_H_like"/>
    <property type="match status" value="1"/>
</dbReference>
<dbReference type="Pfam" id="PF13976">
    <property type="entry name" value="gag_pre-integrs"/>
    <property type="match status" value="1"/>
</dbReference>
<dbReference type="InterPro" id="IPR012337">
    <property type="entry name" value="RNaseH-like_sf"/>
</dbReference>
<dbReference type="HOGENOM" id="CLU_595049_0_0_1"/>
<dbReference type="SUPFAM" id="SSF53098">
    <property type="entry name" value="Ribonuclease H-like"/>
    <property type="match status" value="2"/>
</dbReference>
<dbReference type="InterPro" id="IPR025724">
    <property type="entry name" value="GAG-pre-integrase_dom"/>
</dbReference>
<proteinExistence type="predicted"/>
<dbReference type="eggNOG" id="KOG0017">
    <property type="taxonomic scope" value="Eukaryota"/>
</dbReference>
<feature type="domain" description="Integrase catalytic" evidence="1">
    <location>
        <begin position="356"/>
        <end position="460"/>
    </location>
</feature>
<organism evidence="2 3">
    <name type="scientific">Theobroma cacao</name>
    <name type="common">Cacao</name>
    <name type="synonym">Cocoa</name>
    <dbReference type="NCBI Taxonomy" id="3641"/>
    <lineage>
        <taxon>Eukaryota</taxon>
        <taxon>Viridiplantae</taxon>
        <taxon>Streptophyta</taxon>
        <taxon>Embryophyta</taxon>
        <taxon>Tracheophyta</taxon>
        <taxon>Spermatophyta</taxon>
        <taxon>Magnoliopsida</taxon>
        <taxon>eudicotyledons</taxon>
        <taxon>Gunneridae</taxon>
        <taxon>Pentapetalae</taxon>
        <taxon>rosids</taxon>
        <taxon>malvids</taxon>
        <taxon>Malvales</taxon>
        <taxon>Malvaceae</taxon>
        <taxon>Byttnerioideae</taxon>
        <taxon>Theobroma</taxon>
    </lineage>
</organism>
<dbReference type="Gramene" id="EOY32706">
    <property type="protein sequence ID" value="EOY32706"/>
    <property type="gene ID" value="TCM_040733"/>
</dbReference>
<dbReference type="PROSITE" id="PS50994">
    <property type="entry name" value="INTEGRASE"/>
    <property type="match status" value="1"/>
</dbReference>
<dbReference type="Gene3D" id="3.30.420.10">
    <property type="entry name" value="Ribonuclease H-like superfamily/Ribonuclease H"/>
    <property type="match status" value="2"/>
</dbReference>
<sequence length="460" mass="52407">MHAKWPNLVVPITNLARSSNECLIPTLINKSKIFVPCSRPRAGCRKFNTDGSLRSCHRDSGISGVLQNKTGDILVMSSKTISVTDSTTAELLAVKEATIIYAVSRWCFSCMLILECDNCSVMKWLTDPNDLKWRLRALIFKGICDDLVAIRKLVNDRTKVFQLLRGLGLGYESFVTTMMKPPIPSFREIVPLLQGHETMKARFNQLYQAEIPSQALAALTIANIQDEAWHPDTGASSHMTADVGKLDHIVAYKGPDKIMDKETKQVVATGNRKGGLYALHPSKSSKQEAMFSNRFQFATAKVWHARLGHPHMRVIDTLRKQNLISSKDKCIDMEHTYTSCQMAKACRLPFLLRTEVCKEPLSANHCDLWGKAPILSHQKFNYYVIFIDEYTRFTWHFPLKNKSDFLQCFIDFHKYIENQFTKKLKVFQSDGGGEFSDTRFHAYLSKYGIKHRMSCPTIYE</sequence>
<dbReference type="InterPro" id="IPR001584">
    <property type="entry name" value="Integrase_cat-core"/>
</dbReference>
<dbReference type="STRING" id="3641.A0A061GTA9"/>
<dbReference type="InterPro" id="IPR044730">
    <property type="entry name" value="RNase_H-like_dom_plant"/>
</dbReference>
<evidence type="ECO:0000313" key="3">
    <source>
        <dbReference type="Proteomes" id="UP000026915"/>
    </source>
</evidence>
<dbReference type="EMBL" id="CM001887">
    <property type="protein sequence ID" value="EOY32706.1"/>
    <property type="molecule type" value="Genomic_DNA"/>
</dbReference>
<dbReference type="GO" id="GO:0003676">
    <property type="term" value="F:nucleic acid binding"/>
    <property type="evidence" value="ECO:0007669"/>
    <property type="project" value="InterPro"/>
</dbReference>
<evidence type="ECO:0000313" key="2">
    <source>
        <dbReference type="EMBL" id="EOY32706.1"/>
    </source>
</evidence>
<dbReference type="PANTHER" id="PTHR42648">
    <property type="entry name" value="TRANSPOSASE, PUTATIVE-RELATED"/>
    <property type="match status" value="1"/>
</dbReference>
<protein>
    <recommendedName>
        <fullName evidence="1">Integrase catalytic domain-containing protein</fullName>
    </recommendedName>
</protein>
<dbReference type="InParanoid" id="A0A061GTA9"/>
<dbReference type="GO" id="GO:0015074">
    <property type="term" value="P:DNA integration"/>
    <property type="evidence" value="ECO:0007669"/>
    <property type="project" value="InterPro"/>
</dbReference>
<reference evidence="2 3" key="1">
    <citation type="journal article" date="2013" name="Genome Biol.">
        <title>The genome sequence of the most widely cultivated cacao type and its use to identify candidate genes regulating pod color.</title>
        <authorList>
            <person name="Motamayor J.C."/>
            <person name="Mockaitis K."/>
            <person name="Schmutz J."/>
            <person name="Haiminen N."/>
            <person name="Iii D.L."/>
            <person name="Cornejo O."/>
            <person name="Findley S.D."/>
            <person name="Zheng P."/>
            <person name="Utro F."/>
            <person name="Royaert S."/>
            <person name="Saski C."/>
            <person name="Jenkins J."/>
            <person name="Podicheti R."/>
            <person name="Zhao M."/>
            <person name="Scheffler B.E."/>
            <person name="Stack J.C."/>
            <person name="Feltus F.A."/>
            <person name="Mustiga G.M."/>
            <person name="Amores F."/>
            <person name="Phillips W."/>
            <person name="Marelli J.P."/>
            <person name="May G.D."/>
            <person name="Shapiro H."/>
            <person name="Ma J."/>
            <person name="Bustamante C.D."/>
            <person name="Schnell R.J."/>
            <person name="Main D."/>
            <person name="Gilbert D."/>
            <person name="Parida L."/>
            <person name="Kuhn D.N."/>
        </authorList>
    </citation>
    <scope>NUCLEOTIDE SEQUENCE [LARGE SCALE GENOMIC DNA]</scope>
    <source>
        <strain evidence="3">cv. Matina 1-6</strain>
    </source>
</reference>
<evidence type="ECO:0000259" key="1">
    <source>
        <dbReference type="PROSITE" id="PS50994"/>
    </source>
</evidence>
<dbReference type="InterPro" id="IPR039537">
    <property type="entry name" value="Retrotran_Ty1/copia-like"/>
</dbReference>
<dbReference type="InterPro" id="IPR002156">
    <property type="entry name" value="RNaseH_domain"/>
</dbReference>
<dbReference type="GO" id="GO:0004523">
    <property type="term" value="F:RNA-DNA hybrid ribonuclease activity"/>
    <property type="evidence" value="ECO:0007669"/>
    <property type="project" value="InterPro"/>
</dbReference>
<dbReference type="Pfam" id="PF13456">
    <property type="entry name" value="RVT_3"/>
    <property type="match status" value="1"/>
</dbReference>